<evidence type="ECO:0000259" key="2">
    <source>
        <dbReference type="PROSITE" id="PS50172"/>
    </source>
</evidence>
<proteinExistence type="predicted"/>
<dbReference type="InParanoid" id="A0A165DEZ1"/>
<dbReference type="SUPFAM" id="SSF52113">
    <property type="entry name" value="BRCT domain"/>
    <property type="match status" value="1"/>
</dbReference>
<organism evidence="3 4">
    <name type="scientific">Calocera cornea HHB12733</name>
    <dbReference type="NCBI Taxonomy" id="1353952"/>
    <lineage>
        <taxon>Eukaryota</taxon>
        <taxon>Fungi</taxon>
        <taxon>Dikarya</taxon>
        <taxon>Basidiomycota</taxon>
        <taxon>Agaricomycotina</taxon>
        <taxon>Dacrymycetes</taxon>
        <taxon>Dacrymycetales</taxon>
        <taxon>Dacrymycetaceae</taxon>
        <taxon>Calocera</taxon>
    </lineage>
</organism>
<dbReference type="Gene3D" id="3.40.50.10190">
    <property type="entry name" value="BRCT domain"/>
    <property type="match status" value="1"/>
</dbReference>
<dbReference type="CDD" id="cd17716">
    <property type="entry name" value="BRCT_microcephalin_rpt1"/>
    <property type="match status" value="1"/>
</dbReference>
<dbReference type="InterPro" id="IPR001357">
    <property type="entry name" value="BRCT_dom"/>
</dbReference>
<dbReference type="PROSITE" id="PS50172">
    <property type="entry name" value="BRCT"/>
    <property type="match status" value="1"/>
</dbReference>
<name>A0A165DEZ1_9BASI</name>
<dbReference type="AlphaFoldDB" id="A0A165DEZ1"/>
<protein>
    <recommendedName>
        <fullName evidence="2">BRCT domain-containing protein</fullName>
    </recommendedName>
</protein>
<dbReference type="Pfam" id="PF00533">
    <property type="entry name" value="BRCT"/>
    <property type="match status" value="1"/>
</dbReference>
<feature type="compositionally biased region" description="Basic and acidic residues" evidence="1">
    <location>
        <begin position="98"/>
        <end position="109"/>
    </location>
</feature>
<feature type="compositionally biased region" description="Basic and acidic residues" evidence="1">
    <location>
        <begin position="42"/>
        <end position="53"/>
    </location>
</feature>
<gene>
    <name evidence="3" type="ORF">CALCODRAFT_520573</name>
</gene>
<feature type="domain" description="BRCT" evidence="2">
    <location>
        <begin position="177"/>
        <end position="271"/>
    </location>
</feature>
<feature type="compositionally biased region" description="Low complexity" evidence="1">
    <location>
        <begin position="73"/>
        <end position="85"/>
    </location>
</feature>
<keyword evidence="4" id="KW-1185">Reference proteome</keyword>
<reference evidence="3 4" key="1">
    <citation type="journal article" date="2016" name="Mol. Biol. Evol.">
        <title>Comparative Genomics of Early-Diverging Mushroom-Forming Fungi Provides Insights into the Origins of Lignocellulose Decay Capabilities.</title>
        <authorList>
            <person name="Nagy L.G."/>
            <person name="Riley R."/>
            <person name="Tritt A."/>
            <person name="Adam C."/>
            <person name="Daum C."/>
            <person name="Floudas D."/>
            <person name="Sun H."/>
            <person name="Yadav J.S."/>
            <person name="Pangilinan J."/>
            <person name="Larsson K.H."/>
            <person name="Matsuura K."/>
            <person name="Barry K."/>
            <person name="Labutti K."/>
            <person name="Kuo R."/>
            <person name="Ohm R.A."/>
            <person name="Bhattacharya S.S."/>
            <person name="Shirouzu T."/>
            <person name="Yoshinaga Y."/>
            <person name="Martin F.M."/>
            <person name="Grigoriev I.V."/>
            <person name="Hibbett D.S."/>
        </authorList>
    </citation>
    <scope>NUCLEOTIDE SEQUENCE [LARGE SCALE GENOMIC DNA]</scope>
    <source>
        <strain evidence="3 4">HHB12733</strain>
    </source>
</reference>
<dbReference type="EMBL" id="KV424059">
    <property type="protein sequence ID" value="KZT52666.1"/>
    <property type="molecule type" value="Genomic_DNA"/>
</dbReference>
<sequence>MQTRASGSRPVRAVRKQAPPTAFRAPPRATATATQQDILAPIKDHDHVPRDVGKVGPPARPSLSKMSSEAQTSLSNLSAALSKLSLPPPAPRSNSRLSFHEESGKREKPASQTSVRSAPATTTKNHARKPSVRNIANSFPNSQKSSTLALLANPVTVMVDAANPSMDASTSAGATPRMLSPLAGCVVFVDVRTKDGDDAGGVFVEMLKALGARVLKSPTPSLTHLVLKSPLPHTITRYHTLPDPKPEVVAVGWVVKCAEEAQRVDVADWRLDLSAGAGVVSAIPGCSTRPSTRSFVSRGGPRRISMEPRRVELLDEANLSHIALPMLELRDKVERAKRQSLLYQPKFSSPLRTNAYLANRGDEDGFEVDQA</sequence>
<evidence type="ECO:0000313" key="3">
    <source>
        <dbReference type="EMBL" id="KZT52666.1"/>
    </source>
</evidence>
<accession>A0A165DEZ1</accession>
<dbReference type="InterPro" id="IPR036420">
    <property type="entry name" value="BRCT_dom_sf"/>
</dbReference>
<evidence type="ECO:0000313" key="4">
    <source>
        <dbReference type="Proteomes" id="UP000076842"/>
    </source>
</evidence>
<feature type="compositionally biased region" description="Polar residues" evidence="1">
    <location>
        <begin position="110"/>
        <end position="124"/>
    </location>
</feature>
<feature type="compositionally biased region" description="Low complexity" evidence="1">
    <location>
        <begin position="18"/>
        <end position="34"/>
    </location>
</feature>
<dbReference type="STRING" id="1353952.A0A165DEZ1"/>
<evidence type="ECO:0000256" key="1">
    <source>
        <dbReference type="SAM" id="MobiDB-lite"/>
    </source>
</evidence>
<dbReference type="OrthoDB" id="2384350at2759"/>
<dbReference type="Proteomes" id="UP000076842">
    <property type="component" value="Unassembled WGS sequence"/>
</dbReference>
<feature type="region of interest" description="Disordered" evidence="1">
    <location>
        <begin position="1"/>
        <end position="140"/>
    </location>
</feature>